<organism evidence="2 3">
    <name type="scientific">Candidatus Methanoperedens nitratireducens</name>
    <dbReference type="NCBI Taxonomy" id="1392998"/>
    <lineage>
        <taxon>Archaea</taxon>
        <taxon>Methanobacteriati</taxon>
        <taxon>Methanobacteriota</taxon>
        <taxon>Stenosarchaea group</taxon>
        <taxon>Methanomicrobia</taxon>
        <taxon>Methanosarcinales</taxon>
        <taxon>ANME-2 cluster</taxon>
        <taxon>Candidatus Methanoperedentaceae</taxon>
        <taxon>Candidatus Methanoperedens</taxon>
    </lineage>
</organism>
<evidence type="ECO:0000313" key="3">
    <source>
        <dbReference type="Proteomes" id="UP000027153"/>
    </source>
</evidence>
<feature type="compositionally biased region" description="Low complexity" evidence="1">
    <location>
        <begin position="62"/>
        <end position="73"/>
    </location>
</feature>
<protein>
    <submittedName>
        <fullName evidence="2">Uncharacterized protein</fullName>
    </submittedName>
</protein>
<evidence type="ECO:0000313" key="2">
    <source>
        <dbReference type="EMBL" id="KCZ73227.1"/>
    </source>
</evidence>
<dbReference type="EMBL" id="JMIY01000001">
    <property type="protein sequence ID" value="KCZ73227.1"/>
    <property type="molecule type" value="Genomic_DNA"/>
</dbReference>
<proteinExistence type="predicted"/>
<sequence length="113" mass="12257" precursor="true">MKKMLILILMSLISAVLVTALPAMAEVSSENVDNPQSCPHGQMMPDMKGCPPDHMMPEHMKPGQMMPGQMMPGQMMPGQMMPGQMMPGQMMPGHMMVCPSMGDHIGNVMVVMG</sequence>
<name>A0A062V7D5_9EURY</name>
<comment type="caution">
    <text evidence="2">The sequence shown here is derived from an EMBL/GenBank/DDBJ whole genome shotgun (WGS) entry which is preliminary data.</text>
</comment>
<feature type="region of interest" description="Disordered" evidence="1">
    <location>
        <begin position="32"/>
        <end position="73"/>
    </location>
</feature>
<evidence type="ECO:0000256" key="1">
    <source>
        <dbReference type="SAM" id="MobiDB-lite"/>
    </source>
</evidence>
<gene>
    <name evidence="2" type="ORF">ANME2D_00287</name>
</gene>
<accession>A0A062V7D5</accession>
<dbReference type="Proteomes" id="UP000027153">
    <property type="component" value="Unassembled WGS sequence"/>
</dbReference>
<keyword evidence="3" id="KW-1185">Reference proteome</keyword>
<dbReference type="AlphaFoldDB" id="A0A062V7D5"/>
<reference evidence="2 3" key="1">
    <citation type="journal article" date="2013" name="Nature">
        <title>Anaerobic oxidation of methane coupled to nitrate reduction in a novel archaeal lineage.</title>
        <authorList>
            <person name="Haroon M.F."/>
            <person name="Hu S."/>
            <person name="Shi Y."/>
            <person name="Imelfort M."/>
            <person name="Keller J."/>
            <person name="Hugenholtz P."/>
            <person name="Yuan Z."/>
            <person name="Tyson G.W."/>
        </authorList>
    </citation>
    <scope>NUCLEOTIDE SEQUENCE [LARGE SCALE GENOMIC DNA]</scope>
    <source>
        <strain evidence="2 3">ANME-2d</strain>
    </source>
</reference>